<evidence type="ECO:0000313" key="4">
    <source>
        <dbReference type="Proteomes" id="UP000189055"/>
    </source>
</evidence>
<dbReference type="PANTHER" id="PTHR34475">
    <property type="match status" value="1"/>
</dbReference>
<sequence length="486" mass="48481">MSASSGAWIVMAESGSVPEQEPPAFSPPLPDVESLGVGAALRTRREQLGWSLADVAAWLRIRESYLEALESGRAGVFPAEAYALGFLRTYGTALGFDASTLVQRYKREGKSGGQKPDLTFPAPQPDRRIPPGVSVSLGLAVILASYVGWYHFIGHAPPAPEHVPPVAAIIPGAQTSNTPSPQVASILPGPGAVPSRRPDAPAVSAGALAGSSASSVPMPPAGATAAPQQTTQNPDFTRPAFAAQQDGNVVADGAAASPAGDATLAANPQAATAPPGGEPSQPVPILPDNQITLKAIAPSWVQVSDASGKVAYDHIMQVGDQWAVPVDGGPYSLTVGNAGGIVLSAGAVTTQPLGKNGAVRRKLVLTPEAVKDGSLAGTTQSAPAGGVTPAPAATPAGAGGSSVPAMPENKLPAGAGAGAGAVGAGASVAGQALSVGPNGQPVAPSQGAAGQPPAQPRPRPRRQPVEQHDSSADDLNARQLQGITGH</sequence>
<dbReference type="AlphaFoldDB" id="A0A1U9LC85"/>
<dbReference type="CDD" id="cd00093">
    <property type="entry name" value="HTH_XRE"/>
    <property type="match status" value="1"/>
</dbReference>
<proteinExistence type="predicted"/>
<feature type="compositionally biased region" description="Low complexity" evidence="1">
    <location>
        <begin position="435"/>
        <end position="452"/>
    </location>
</feature>
<feature type="region of interest" description="Disordered" evidence="1">
    <location>
        <begin position="171"/>
        <end position="235"/>
    </location>
</feature>
<evidence type="ECO:0000259" key="2">
    <source>
        <dbReference type="SMART" id="SM00530"/>
    </source>
</evidence>
<dbReference type="GO" id="GO:0003677">
    <property type="term" value="F:DNA binding"/>
    <property type="evidence" value="ECO:0007669"/>
    <property type="project" value="InterPro"/>
</dbReference>
<dbReference type="Proteomes" id="UP000189055">
    <property type="component" value="Chromosome"/>
</dbReference>
<dbReference type="InterPro" id="IPR010982">
    <property type="entry name" value="Lambda_DNA-bd_dom_sf"/>
</dbReference>
<dbReference type="SMART" id="SM00530">
    <property type="entry name" value="HTH_XRE"/>
    <property type="match status" value="1"/>
</dbReference>
<dbReference type="RefSeq" id="WP_244285042.1">
    <property type="nucleotide sequence ID" value="NZ_CP014687.1"/>
</dbReference>
<feature type="domain" description="HTH cro/C1-type" evidence="2">
    <location>
        <begin position="40"/>
        <end position="97"/>
    </location>
</feature>
<protein>
    <recommendedName>
        <fullName evidence="2">HTH cro/C1-type domain-containing protein</fullName>
    </recommendedName>
</protein>
<name>A0A1U9LC85_9PROT</name>
<dbReference type="KEGG" id="aper:A0U91_02505"/>
<feature type="compositionally biased region" description="Polar residues" evidence="1">
    <location>
        <begin position="173"/>
        <end position="183"/>
    </location>
</feature>
<evidence type="ECO:0000313" key="3">
    <source>
        <dbReference type="EMBL" id="AQT04066.1"/>
    </source>
</evidence>
<organism evidence="3 4">
    <name type="scientific">Acetobacter persici</name>
    <dbReference type="NCBI Taxonomy" id="1076596"/>
    <lineage>
        <taxon>Bacteria</taxon>
        <taxon>Pseudomonadati</taxon>
        <taxon>Pseudomonadota</taxon>
        <taxon>Alphaproteobacteria</taxon>
        <taxon>Acetobacterales</taxon>
        <taxon>Acetobacteraceae</taxon>
        <taxon>Acetobacter</taxon>
    </lineage>
</organism>
<dbReference type="InterPro" id="IPR025194">
    <property type="entry name" value="RodZ-like_C"/>
</dbReference>
<dbReference type="Pfam" id="PF13464">
    <property type="entry name" value="RodZ_C"/>
    <property type="match status" value="1"/>
</dbReference>
<dbReference type="EMBL" id="CP014687">
    <property type="protein sequence ID" value="AQT04066.1"/>
    <property type="molecule type" value="Genomic_DNA"/>
</dbReference>
<feature type="region of interest" description="Disordered" evidence="1">
    <location>
        <begin position="435"/>
        <end position="486"/>
    </location>
</feature>
<gene>
    <name evidence="3" type="ORF">A0U91_02505</name>
</gene>
<evidence type="ECO:0000256" key="1">
    <source>
        <dbReference type="SAM" id="MobiDB-lite"/>
    </source>
</evidence>
<accession>A0A1U9LC85</accession>
<dbReference type="Gene3D" id="1.10.260.40">
    <property type="entry name" value="lambda repressor-like DNA-binding domains"/>
    <property type="match status" value="1"/>
</dbReference>
<feature type="compositionally biased region" description="Low complexity" evidence="1">
    <location>
        <begin position="266"/>
        <end position="275"/>
    </location>
</feature>
<dbReference type="STRING" id="1076596.A0U91_02505"/>
<dbReference type="InterPro" id="IPR001387">
    <property type="entry name" value="Cro/C1-type_HTH"/>
</dbReference>
<feature type="compositionally biased region" description="Low complexity" evidence="1">
    <location>
        <begin position="200"/>
        <end position="232"/>
    </location>
</feature>
<reference evidence="3 4" key="1">
    <citation type="submission" date="2016-03" db="EMBL/GenBank/DDBJ databases">
        <title>Acetic acid bacteria sequencing.</title>
        <authorList>
            <person name="Brandt J."/>
            <person name="Jakob F."/>
            <person name="Vogel R.F."/>
        </authorList>
    </citation>
    <scope>NUCLEOTIDE SEQUENCE [LARGE SCALE GENOMIC DNA]</scope>
    <source>
        <strain evidence="3 4">TMW2.1084</strain>
    </source>
</reference>
<dbReference type="SUPFAM" id="SSF47413">
    <property type="entry name" value="lambda repressor-like DNA-binding domains"/>
    <property type="match status" value="1"/>
</dbReference>
<dbReference type="PANTHER" id="PTHR34475:SF1">
    <property type="entry name" value="CYTOSKELETON PROTEIN RODZ"/>
    <property type="match status" value="1"/>
</dbReference>
<feature type="region of interest" description="Disordered" evidence="1">
    <location>
        <begin position="374"/>
        <end position="409"/>
    </location>
</feature>
<feature type="region of interest" description="Disordered" evidence="1">
    <location>
        <begin position="107"/>
        <end position="126"/>
    </location>
</feature>
<feature type="region of interest" description="Disordered" evidence="1">
    <location>
        <begin position="266"/>
        <end position="286"/>
    </location>
</feature>
<dbReference type="InterPro" id="IPR050400">
    <property type="entry name" value="Bact_Cytoskel_RodZ"/>
</dbReference>
<feature type="compositionally biased region" description="Low complexity" evidence="1">
    <location>
        <begin position="382"/>
        <end position="405"/>
    </location>
</feature>
<dbReference type="Pfam" id="PF13413">
    <property type="entry name" value="HTH_25"/>
    <property type="match status" value="1"/>
</dbReference>